<evidence type="ECO:0000313" key="2">
    <source>
        <dbReference type="EMBL" id="SEO46760.1"/>
    </source>
</evidence>
<dbReference type="Proteomes" id="UP000183898">
    <property type="component" value="Unassembled WGS sequence"/>
</dbReference>
<dbReference type="RefSeq" id="WP_074749187.1">
    <property type="nucleotide sequence ID" value="NZ_FOCT01000024.1"/>
</dbReference>
<proteinExistence type="predicted"/>
<protein>
    <recommendedName>
        <fullName evidence="4">YjzC-like protein</fullName>
    </recommendedName>
</protein>
<dbReference type="AlphaFoldDB" id="A0A1H8PXW7"/>
<accession>A0A1H8PXW7</accession>
<evidence type="ECO:0008006" key="4">
    <source>
        <dbReference type="Google" id="ProtNLM"/>
    </source>
</evidence>
<feature type="region of interest" description="Disordered" evidence="1">
    <location>
        <begin position="1"/>
        <end position="61"/>
    </location>
</feature>
<gene>
    <name evidence="2" type="ORF">SAMN05216404_12412</name>
</gene>
<name>A0A1H8PXW7_9PROT</name>
<evidence type="ECO:0000313" key="3">
    <source>
        <dbReference type="Proteomes" id="UP000183898"/>
    </source>
</evidence>
<evidence type="ECO:0000256" key="1">
    <source>
        <dbReference type="SAM" id="MobiDB-lite"/>
    </source>
</evidence>
<dbReference type="EMBL" id="FOCT01000024">
    <property type="protein sequence ID" value="SEO46760.1"/>
    <property type="molecule type" value="Genomic_DNA"/>
</dbReference>
<reference evidence="2 3" key="1">
    <citation type="submission" date="2016-10" db="EMBL/GenBank/DDBJ databases">
        <authorList>
            <person name="de Groot N.N."/>
        </authorList>
    </citation>
    <scope>NUCLEOTIDE SEQUENCE [LARGE SCALE GENOMIC DNA]</scope>
    <source>
        <strain evidence="2 3">Nl18</strain>
    </source>
</reference>
<organism evidence="2 3">
    <name type="scientific">Nitrosospira multiformis</name>
    <dbReference type="NCBI Taxonomy" id="1231"/>
    <lineage>
        <taxon>Bacteria</taxon>
        <taxon>Pseudomonadati</taxon>
        <taxon>Pseudomonadota</taxon>
        <taxon>Betaproteobacteria</taxon>
        <taxon>Nitrosomonadales</taxon>
        <taxon>Nitrosomonadaceae</taxon>
        <taxon>Nitrosospira</taxon>
    </lineage>
</organism>
<sequence>MAAPKKPGQNTGNQGGIYQEVGPRGGKQPNYATVPDNRPLPPTSKPGHGWTPVKVTPDSNR</sequence>